<evidence type="ECO:0000256" key="3">
    <source>
        <dbReference type="ARBA" id="ARBA00022448"/>
    </source>
</evidence>
<feature type="transmembrane region" description="Helical" evidence="8">
    <location>
        <begin position="155"/>
        <end position="181"/>
    </location>
</feature>
<keyword evidence="4" id="KW-1003">Cell membrane</keyword>
<sequence>MSTGAVSPRLTSAFRIGFTGTLGVGLAYGLMTALQSVSTVLIYIGLALFLALGLEPIVLWLVDRGISRSLSVVAVVLAFLGIVAGTVLLVAPAVIRQIQQFVEDLPEIIGELARTGWVTDLEARFTGAVDVDGLFRSASDWVSDPENVLSLGGGVVSIGAGIISFITGVLVVVILTIYFAVTMPTIKAGMFSLVAATVRPTVVAVTEEVTRSIGRYVLGQVSLGIINGFFSAIYLTIIGAPLPALLAFIAFLASLIPLVGPVTGAIIITASCLMVSPGLGIAAGVYYLVYMQIEAYLLSPRIMHAAVDVPGALVIIAAIAGGTLGGVLGAVVAVPVAASALIVIRKVVVPAQAKR</sequence>
<evidence type="ECO:0000313" key="10">
    <source>
        <dbReference type="Proteomes" id="UP000253509"/>
    </source>
</evidence>
<dbReference type="RefSeq" id="WP_113905011.1">
    <property type="nucleotide sequence ID" value="NZ_QNSB01000010.1"/>
</dbReference>
<organism evidence="9 10">
    <name type="scientific">Brevibacterium celere</name>
    <dbReference type="NCBI Taxonomy" id="225845"/>
    <lineage>
        <taxon>Bacteria</taxon>
        <taxon>Bacillati</taxon>
        <taxon>Actinomycetota</taxon>
        <taxon>Actinomycetes</taxon>
        <taxon>Micrococcales</taxon>
        <taxon>Brevibacteriaceae</taxon>
        <taxon>Brevibacterium</taxon>
    </lineage>
</organism>
<evidence type="ECO:0000256" key="5">
    <source>
        <dbReference type="ARBA" id="ARBA00022692"/>
    </source>
</evidence>
<comment type="caution">
    <text evidence="9">The sequence shown here is derived from an EMBL/GenBank/DDBJ whole genome shotgun (WGS) entry which is preliminary data.</text>
</comment>
<keyword evidence="10" id="KW-1185">Reference proteome</keyword>
<feature type="transmembrane region" description="Helical" evidence="8">
    <location>
        <begin position="265"/>
        <end position="290"/>
    </location>
</feature>
<feature type="transmembrane region" description="Helical" evidence="8">
    <location>
        <begin position="12"/>
        <end position="34"/>
    </location>
</feature>
<feature type="transmembrane region" description="Helical" evidence="8">
    <location>
        <begin position="327"/>
        <end position="348"/>
    </location>
</feature>
<gene>
    <name evidence="9" type="ORF">DFO65_11087</name>
</gene>
<keyword evidence="7 8" id="KW-0472">Membrane</keyword>
<evidence type="ECO:0000256" key="8">
    <source>
        <dbReference type="SAM" id="Phobius"/>
    </source>
</evidence>
<evidence type="ECO:0000256" key="4">
    <source>
        <dbReference type="ARBA" id="ARBA00022475"/>
    </source>
</evidence>
<evidence type="ECO:0000256" key="6">
    <source>
        <dbReference type="ARBA" id="ARBA00022989"/>
    </source>
</evidence>
<keyword evidence="5 8" id="KW-0812">Transmembrane</keyword>
<dbReference type="AlphaFoldDB" id="A0A366IGY1"/>
<comment type="similarity">
    <text evidence="2">Belongs to the autoinducer-2 exporter (AI-2E) (TC 2.A.86) family.</text>
</comment>
<dbReference type="InterPro" id="IPR002549">
    <property type="entry name" value="AI-2E-like"/>
</dbReference>
<proteinExistence type="inferred from homology"/>
<evidence type="ECO:0000256" key="7">
    <source>
        <dbReference type="ARBA" id="ARBA00023136"/>
    </source>
</evidence>
<evidence type="ECO:0000256" key="2">
    <source>
        <dbReference type="ARBA" id="ARBA00009773"/>
    </source>
</evidence>
<keyword evidence="6 8" id="KW-1133">Transmembrane helix</keyword>
<accession>A0A366IGY1</accession>
<dbReference type="PANTHER" id="PTHR21716">
    <property type="entry name" value="TRANSMEMBRANE PROTEIN"/>
    <property type="match status" value="1"/>
</dbReference>
<name>A0A366IGY1_9MICO</name>
<reference evidence="9 10" key="1">
    <citation type="submission" date="2018-06" db="EMBL/GenBank/DDBJ databases">
        <title>Freshwater and sediment microbial communities from various areas in North America, analyzing microbe dynamics in response to fracking.</title>
        <authorList>
            <person name="Lamendella R."/>
        </authorList>
    </citation>
    <scope>NUCLEOTIDE SEQUENCE [LARGE SCALE GENOMIC DNA]</scope>
    <source>
        <strain evidence="9 10">3b_TX</strain>
    </source>
</reference>
<dbReference type="Pfam" id="PF01594">
    <property type="entry name" value="AI-2E_transport"/>
    <property type="match status" value="1"/>
</dbReference>
<dbReference type="EMBL" id="QNSB01000010">
    <property type="protein sequence ID" value="RBP69929.1"/>
    <property type="molecule type" value="Genomic_DNA"/>
</dbReference>
<dbReference type="PANTHER" id="PTHR21716:SF53">
    <property type="entry name" value="PERMEASE PERM-RELATED"/>
    <property type="match status" value="1"/>
</dbReference>
<evidence type="ECO:0000313" key="9">
    <source>
        <dbReference type="EMBL" id="RBP69929.1"/>
    </source>
</evidence>
<evidence type="ECO:0000256" key="1">
    <source>
        <dbReference type="ARBA" id="ARBA00004651"/>
    </source>
</evidence>
<feature type="transmembrane region" description="Helical" evidence="8">
    <location>
        <begin position="40"/>
        <end position="62"/>
    </location>
</feature>
<feature type="transmembrane region" description="Helical" evidence="8">
    <location>
        <begin position="69"/>
        <end position="95"/>
    </location>
</feature>
<keyword evidence="3" id="KW-0813">Transport</keyword>
<dbReference type="GO" id="GO:0005886">
    <property type="term" value="C:plasma membrane"/>
    <property type="evidence" value="ECO:0007669"/>
    <property type="project" value="UniProtKB-SubCell"/>
</dbReference>
<dbReference type="Proteomes" id="UP000253509">
    <property type="component" value="Unassembled WGS sequence"/>
</dbReference>
<protein>
    <submittedName>
        <fullName evidence="9">Putative PurR-regulated permease PerM</fullName>
    </submittedName>
</protein>
<comment type="subcellular location">
    <subcellularLocation>
        <location evidence="1">Cell membrane</location>
        <topology evidence="1">Multi-pass membrane protein</topology>
    </subcellularLocation>
</comment>
<feature type="transmembrane region" description="Helical" evidence="8">
    <location>
        <begin position="232"/>
        <end position="259"/>
    </location>
</feature>